<dbReference type="EMBL" id="JAKOGI010000108">
    <property type="protein sequence ID" value="KAJ8444053.1"/>
    <property type="molecule type" value="Genomic_DNA"/>
</dbReference>
<comment type="caution">
    <text evidence="1">The sequence shown here is derived from an EMBL/GenBank/DDBJ whole genome shotgun (WGS) entry which is preliminary data.</text>
</comment>
<dbReference type="Proteomes" id="UP001153076">
    <property type="component" value="Unassembled WGS sequence"/>
</dbReference>
<protein>
    <submittedName>
        <fullName evidence="1">Uncharacterized protein</fullName>
    </submittedName>
</protein>
<proteinExistence type="predicted"/>
<keyword evidence="2" id="KW-1185">Reference proteome</keyword>
<organism evidence="1 2">
    <name type="scientific">Carnegiea gigantea</name>
    <dbReference type="NCBI Taxonomy" id="171969"/>
    <lineage>
        <taxon>Eukaryota</taxon>
        <taxon>Viridiplantae</taxon>
        <taxon>Streptophyta</taxon>
        <taxon>Embryophyta</taxon>
        <taxon>Tracheophyta</taxon>
        <taxon>Spermatophyta</taxon>
        <taxon>Magnoliopsida</taxon>
        <taxon>eudicotyledons</taxon>
        <taxon>Gunneridae</taxon>
        <taxon>Pentapetalae</taxon>
        <taxon>Caryophyllales</taxon>
        <taxon>Cactineae</taxon>
        <taxon>Cactaceae</taxon>
        <taxon>Cactoideae</taxon>
        <taxon>Echinocereeae</taxon>
        <taxon>Carnegiea</taxon>
    </lineage>
</organism>
<accession>A0A9Q1KIM3</accession>
<reference evidence="1" key="1">
    <citation type="submission" date="2022-04" db="EMBL/GenBank/DDBJ databases">
        <title>Carnegiea gigantea Genome sequencing and assembly v2.</title>
        <authorList>
            <person name="Copetti D."/>
            <person name="Sanderson M.J."/>
            <person name="Burquez A."/>
            <person name="Wojciechowski M.F."/>
        </authorList>
    </citation>
    <scope>NUCLEOTIDE SEQUENCE</scope>
    <source>
        <strain evidence="1">SGP5-SGP5p</strain>
        <tissue evidence="1">Aerial part</tissue>
    </source>
</reference>
<evidence type="ECO:0000313" key="1">
    <source>
        <dbReference type="EMBL" id="KAJ8444053.1"/>
    </source>
</evidence>
<name>A0A9Q1KIM3_9CARY</name>
<evidence type="ECO:0000313" key="2">
    <source>
        <dbReference type="Proteomes" id="UP001153076"/>
    </source>
</evidence>
<gene>
    <name evidence="1" type="ORF">Cgig2_030910</name>
</gene>
<dbReference type="AlphaFoldDB" id="A0A9Q1KIM3"/>
<sequence length="213" mass="24229">MEAAKSVKLEIFAHEIVIKQIITMLWRLRMNKVAPCLLCEVQETCKQHTERRAGARAYTWPPSKDLNTNYASEGLYPSKAINSNVFGPRIFKQNVYFTSIPNPGILCIRFKETVVACIVTINRQELGTQQSLNGMKRNSLPITRHDALYCTTLIMSQPNLEYALKAYLLTKRVKANFFHGKSMSCPHSPPYYPNTHTCITTKESGKKIPVCKM</sequence>